<reference evidence="2" key="1">
    <citation type="submission" date="2019-03" db="EMBL/GenBank/DDBJ databases">
        <authorList>
            <person name="Mank J."/>
            <person name="Almeida P."/>
        </authorList>
    </citation>
    <scope>NUCLEOTIDE SEQUENCE</scope>
    <source>
        <strain evidence="2">78183</strain>
    </source>
</reference>
<protein>
    <recommendedName>
        <fullName evidence="1">GH18 domain-containing protein</fullName>
    </recommendedName>
</protein>
<dbReference type="InterPro" id="IPR001223">
    <property type="entry name" value="Glyco_hydro18_cat"/>
</dbReference>
<evidence type="ECO:0000313" key="2">
    <source>
        <dbReference type="EMBL" id="VFU46099.1"/>
    </source>
</evidence>
<dbReference type="EMBL" id="CAADRP010001638">
    <property type="protein sequence ID" value="VFU46099.1"/>
    <property type="molecule type" value="Genomic_DNA"/>
</dbReference>
<organism evidence="2">
    <name type="scientific">Salix viminalis</name>
    <name type="common">Common osier</name>
    <name type="synonym">Basket willow</name>
    <dbReference type="NCBI Taxonomy" id="40686"/>
    <lineage>
        <taxon>Eukaryota</taxon>
        <taxon>Viridiplantae</taxon>
        <taxon>Streptophyta</taxon>
        <taxon>Embryophyta</taxon>
        <taxon>Tracheophyta</taxon>
        <taxon>Spermatophyta</taxon>
        <taxon>Magnoliopsida</taxon>
        <taxon>eudicotyledons</taxon>
        <taxon>Gunneridae</taxon>
        <taxon>Pentapetalae</taxon>
        <taxon>rosids</taxon>
        <taxon>fabids</taxon>
        <taxon>Malpighiales</taxon>
        <taxon>Salicaceae</taxon>
        <taxon>Saliceae</taxon>
        <taxon>Salix</taxon>
    </lineage>
</organism>
<proteinExistence type="predicted"/>
<sequence>MPQRNGLISQLGRKCPRFHNHFSAAQKWVKAGYWYSGSDFPISDINSALFTHLICAFANVNSSTYELSIPPNSEQNFSIFTASSSARTLQL</sequence>
<dbReference type="AlphaFoldDB" id="A0A6N2M8L8"/>
<dbReference type="InterPro" id="IPR017853">
    <property type="entry name" value="GH"/>
</dbReference>
<dbReference type="GO" id="GO:0005975">
    <property type="term" value="P:carbohydrate metabolic process"/>
    <property type="evidence" value="ECO:0007669"/>
    <property type="project" value="InterPro"/>
</dbReference>
<name>A0A6N2M8L8_SALVM</name>
<dbReference type="SUPFAM" id="SSF51445">
    <property type="entry name" value="(Trans)glycosidases"/>
    <property type="match status" value="1"/>
</dbReference>
<evidence type="ECO:0000259" key="1">
    <source>
        <dbReference type="PROSITE" id="PS51910"/>
    </source>
</evidence>
<accession>A0A6N2M8L8</accession>
<feature type="domain" description="GH18" evidence="1">
    <location>
        <begin position="28"/>
        <end position="91"/>
    </location>
</feature>
<gene>
    <name evidence="2" type="ORF">SVIM_LOCUS291732</name>
</gene>
<dbReference type="PROSITE" id="PS51910">
    <property type="entry name" value="GH18_2"/>
    <property type="match status" value="1"/>
</dbReference>
<dbReference type="Gene3D" id="3.20.20.80">
    <property type="entry name" value="Glycosidases"/>
    <property type="match status" value="1"/>
</dbReference>